<comment type="caution">
    <text evidence="2">The sequence shown here is derived from an EMBL/GenBank/DDBJ whole genome shotgun (WGS) entry which is preliminary data.</text>
</comment>
<evidence type="ECO:0000313" key="3">
    <source>
        <dbReference type="Proteomes" id="UP000673691"/>
    </source>
</evidence>
<feature type="non-terminal residue" evidence="2">
    <location>
        <position position="1"/>
    </location>
</feature>
<keyword evidence="3" id="KW-1185">Reference proteome</keyword>
<reference evidence="2 3" key="1">
    <citation type="journal article" name="Sci. Rep.">
        <title>Genome-scale phylogenetic analyses confirm Olpidium as the closest living zoosporic fungus to the non-flagellated, terrestrial fungi.</title>
        <authorList>
            <person name="Chang Y."/>
            <person name="Rochon D."/>
            <person name="Sekimoto S."/>
            <person name="Wang Y."/>
            <person name="Chovatia M."/>
            <person name="Sandor L."/>
            <person name="Salamov A."/>
            <person name="Grigoriev I.V."/>
            <person name="Stajich J.E."/>
            <person name="Spatafora J.W."/>
        </authorList>
    </citation>
    <scope>NUCLEOTIDE SEQUENCE [LARGE SCALE GENOMIC DNA]</scope>
    <source>
        <strain evidence="2">S191</strain>
    </source>
</reference>
<accession>A0A8H7ZN12</accession>
<feature type="compositionally biased region" description="Basic and acidic residues" evidence="1">
    <location>
        <begin position="42"/>
        <end position="54"/>
    </location>
</feature>
<evidence type="ECO:0000256" key="1">
    <source>
        <dbReference type="SAM" id="MobiDB-lite"/>
    </source>
</evidence>
<protein>
    <submittedName>
        <fullName evidence="2">Uncharacterized protein</fullName>
    </submittedName>
</protein>
<evidence type="ECO:0000313" key="2">
    <source>
        <dbReference type="EMBL" id="KAG5456329.1"/>
    </source>
</evidence>
<name>A0A8H7ZN12_9FUNG</name>
<feature type="region of interest" description="Disordered" evidence="1">
    <location>
        <begin position="14"/>
        <end position="54"/>
    </location>
</feature>
<proteinExistence type="predicted"/>
<dbReference type="Proteomes" id="UP000673691">
    <property type="component" value="Unassembled WGS sequence"/>
</dbReference>
<dbReference type="AlphaFoldDB" id="A0A8H7ZN12"/>
<dbReference type="EMBL" id="JAEFCI010011914">
    <property type="protein sequence ID" value="KAG5456329.1"/>
    <property type="molecule type" value="Genomic_DNA"/>
</dbReference>
<gene>
    <name evidence="2" type="ORF">BJ554DRAFT_3961</name>
</gene>
<organism evidence="2 3">
    <name type="scientific">Olpidium bornovanus</name>
    <dbReference type="NCBI Taxonomy" id="278681"/>
    <lineage>
        <taxon>Eukaryota</taxon>
        <taxon>Fungi</taxon>
        <taxon>Fungi incertae sedis</taxon>
        <taxon>Olpidiomycota</taxon>
        <taxon>Olpidiomycotina</taxon>
        <taxon>Olpidiomycetes</taxon>
        <taxon>Olpidiales</taxon>
        <taxon>Olpidiaceae</taxon>
        <taxon>Olpidium</taxon>
    </lineage>
</organism>
<sequence>GNIRALAAFRQNPTAAFSQGKASPDEETRLARKVPATSCHHQPTEKPRQTRRPDSFEMAERFLPVSTTALLRIIAEPPSGKKRKKKH</sequence>